<protein>
    <submittedName>
        <fullName evidence="2">Uncharacterized protein</fullName>
    </submittedName>
</protein>
<dbReference type="Proteomes" id="UP000078335">
    <property type="component" value="Unassembled WGS sequence"/>
</dbReference>
<dbReference type="RefSeq" id="WP_058729997.1">
    <property type="nucleotide sequence ID" value="NZ_JBEPMD010000001.1"/>
</dbReference>
<dbReference type="Proteomes" id="UP000072763">
    <property type="component" value="Unassembled WGS sequence"/>
</dbReference>
<keyword evidence="4" id="KW-1185">Reference proteome</keyword>
<dbReference type="AlphaFoldDB" id="A0A147DQA1"/>
<dbReference type="OrthoDB" id="5118851at2"/>
<organism evidence="2 3">
    <name type="scientific">Curtobacterium oceanosedimentum</name>
    <dbReference type="NCBI Taxonomy" id="465820"/>
    <lineage>
        <taxon>Bacteria</taxon>
        <taxon>Bacillati</taxon>
        <taxon>Actinomycetota</taxon>
        <taxon>Actinomycetes</taxon>
        <taxon>Micrococcales</taxon>
        <taxon>Microbacteriaceae</taxon>
        <taxon>Curtobacterium</taxon>
    </lineage>
</organism>
<sequence>MERTTSTEVVPLEDGYHRVSTPASGVIGFVREQDGRYEVLRGRVRQATRSEGAYSTMNVALIALTHA</sequence>
<comment type="caution">
    <text evidence="2">The sequence shown here is derived from an EMBL/GenBank/DDBJ whole genome shotgun (WGS) entry which is preliminary data.</text>
</comment>
<dbReference type="EMBL" id="LDRC01000047">
    <property type="protein sequence ID" value="KTR51676.1"/>
    <property type="molecule type" value="Genomic_DNA"/>
</dbReference>
<evidence type="ECO:0000313" key="3">
    <source>
        <dbReference type="Proteomes" id="UP000072763"/>
    </source>
</evidence>
<accession>A0A147DQA1</accession>
<reference evidence="3 4" key="1">
    <citation type="journal article" date="2016" name="Front. Microbiol.">
        <title>Genomic Resource of Rice Seed Associated Bacteria.</title>
        <authorList>
            <person name="Midha S."/>
            <person name="Bansal K."/>
            <person name="Sharma S."/>
            <person name="Kumar N."/>
            <person name="Patil P.P."/>
            <person name="Chaudhry V."/>
            <person name="Patil P.B."/>
        </authorList>
    </citation>
    <scope>NUCLEOTIDE SEQUENCE [LARGE SCALE GENOMIC DNA]</scope>
    <source>
        <strain evidence="1 4">NS263</strain>
        <strain evidence="2 3">NS359</strain>
    </source>
</reference>
<gene>
    <name evidence="1" type="ORF">NS263_14725</name>
    <name evidence="2" type="ORF">NS359_09010</name>
</gene>
<dbReference type="STRING" id="465820.NS263_14725"/>
<dbReference type="GeneID" id="95324394"/>
<evidence type="ECO:0000313" key="4">
    <source>
        <dbReference type="Proteomes" id="UP000078335"/>
    </source>
</evidence>
<dbReference type="PATRIC" id="fig|465820.3.peg.3318"/>
<name>A0A147DQA1_9MICO</name>
<evidence type="ECO:0000313" key="2">
    <source>
        <dbReference type="EMBL" id="KTR51676.1"/>
    </source>
</evidence>
<dbReference type="EMBL" id="LDRB01000096">
    <property type="protein sequence ID" value="KTR37952.1"/>
    <property type="molecule type" value="Genomic_DNA"/>
</dbReference>
<proteinExistence type="predicted"/>
<evidence type="ECO:0000313" key="1">
    <source>
        <dbReference type="EMBL" id="KTR37952.1"/>
    </source>
</evidence>